<evidence type="ECO:0000313" key="4">
    <source>
        <dbReference type="Proteomes" id="UP000504693"/>
    </source>
</evidence>
<sequence>MTKLILAGAAAIAFAVAPTFAQVAEQPGTTEPAETAPPANAPASTMAPRFVSKPVVQATGASDVPATGDLPICKPDQQDNCINGWEKNRTGNRPLEYWPGLPASEIEEPLPATRPDE</sequence>
<organism evidence="3 4">
    <name type="scientific">Erythrobacter mangrovi</name>
    <dbReference type="NCBI Taxonomy" id="2739433"/>
    <lineage>
        <taxon>Bacteria</taxon>
        <taxon>Pseudomonadati</taxon>
        <taxon>Pseudomonadota</taxon>
        <taxon>Alphaproteobacteria</taxon>
        <taxon>Sphingomonadales</taxon>
        <taxon>Erythrobacteraceae</taxon>
        <taxon>Erythrobacter/Porphyrobacter group</taxon>
        <taxon>Erythrobacter</taxon>
    </lineage>
</organism>
<feature type="region of interest" description="Disordered" evidence="1">
    <location>
        <begin position="25"/>
        <end position="48"/>
    </location>
</feature>
<dbReference type="Proteomes" id="UP000504693">
    <property type="component" value="Chromosome"/>
</dbReference>
<proteinExistence type="predicted"/>
<evidence type="ECO:0000313" key="3">
    <source>
        <dbReference type="EMBL" id="QKG71841.1"/>
    </source>
</evidence>
<keyword evidence="2" id="KW-0732">Signal</keyword>
<evidence type="ECO:0000256" key="2">
    <source>
        <dbReference type="SAM" id="SignalP"/>
    </source>
</evidence>
<dbReference type="AlphaFoldDB" id="A0A7D4BAY2"/>
<feature type="chain" id="PRO_5028951681" evidence="2">
    <location>
        <begin position="22"/>
        <end position="117"/>
    </location>
</feature>
<protein>
    <submittedName>
        <fullName evidence="3">Uncharacterized protein</fullName>
    </submittedName>
</protein>
<evidence type="ECO:0000256" key="1">
    <source>
        <dbReference type="SAM" id="MobiDB-lite"/>
    </source>
</evidence>
<dbReference type="EMBL" id="CP053921">
    <property type="protein sequence ID" value="QKG71841.1"/>
    <property type="molecule type" value="Genomic_DNA"/>
</dbReference>
<reference evidence="3 4" key="1">
    <citation type="submission" date="2020-05" db="EMBL/GenBank/DDBJ databases">
        <title>Erythrobacter mangrovi sp. nov., isolated from rhizosphere soil of mangrove plant (Kandelia candel).</title>
        <authorList>
            <person name="Ye Y.H."/>
        </authorList>
    </citation>
    <scope>NUCLEOTIDE SEQUENCE [LARGE SCALE GENOMIC DNA]</scope>
    <source>
        <strain evidence="3 4">EB310</strain>
    </source>
</reference>
<gene>
    <name evidence="3" type="ORF">HQR01_10995</name>
</gene>
<dbReference type="RefSeq" id="WP_173211768.1">
    <property type="nucleotide sequence ID" value="NZ_CP053921.1"/>
</dbReference>
<dbReference type="KEGG" id="emv:HQR01_10995"/>
<keyword evidence="4" id="KW-1185">Reference proteome</keyword>
<feature type="signal peptide" evidence="2">
    <location>
        <begin position="1"/>
        <end position="21"/>
    </location>
</feature>
<name>A0A7D4BAY2_9SPHN</name>
<accession>A0A7D4BAY2</accession>
<feature type="region of interest" description="Disordered" evidence="1">
    <location>
        <begin position="84"/>
        <end position="117"/>
    </location>
</feature>